<dbReference type="AlphaFoldDB" id="A0A7U4E5Z6"/>
<keyword evidence="3" id="KW-1185">Reference proteome</keyword>
<gene>
    <name evidence="2" type="ordered locus">Runsl_2306</name>
</gene>
<dbReference type="Gene3D" id="3.90.1570.10">
    <property type="entry name" value="tt1808, chain A"/>
    <property type="match status" value="1"/>
</dbReference>
<evidence type="ECO:0000259" key="1">
    <source>
        <dbReference type="Pfam" id="PF05685"/>
    </source>
</evidence>
<dbReference type="Proteomes" id="UP000000493">
    <property type="component" value="Chromosome"/>
</dbReference>
<dbReference type="InterPro" id="IPR011335">
    <property type="entry name" value="Restrct_endonuc-II-like"/>
</dbReference>
<protein>
    <recommendedName>
        <fullName evidence="1">Putative restriction endonuclease domain-containing protein</fullName>
    </recommendedName>
</protein>
<sequence>MTVVINDWRGEGPEPLELEYEMDDNAFYAFCRRNSHLRFERNPDRTIVIMPNTGGKTGKRNSEINFELVLWNRQYKKGVVFDSSTAFKLPNFAIRSPDAAWISNELWNSLSEEEQERFPPIAPDFVLELMSASDNLKKAQEKMLEYIENGVQLAWLIQPSAQTVFIYRADGTISKTADFSEKLSGENILPGFEFPLQLLL</sequence>
<feature type="domain" description="Putative restriction endonuclease" evidence="1">
    <location>
        <begin position="26"/>
        <end position="196"/>
    </location>
</feature>
<dbReference type="PANTHER" id="PTHR34107">
    <property type="entry name" value="SLL0198 PROTEIN-RELATED"/>
    <property type="match status" value="1"/>
</dbReference>
<reference evidence="2 3" key="2">
    <citation type="journal article" date="2012" name="Stand. Genomic Sci.">
        <title>Complete genome sequence of the aquatic bacterium Runella slithyformis type strain (LSU 4(T)).</title>
        <authorList>
            <person name="Copeland A."/>
            <person name="Zhang X."/>
            <person name="Misra M."/>
            <person name="Lapidus A."/>
            <person name="Nolan M."/>
            <person name="Lucas S."/>
            <person name="Deshpande S."/>
            <person name="Cheng J.F."/>
            <person name="Tapia R."/>
            <person name="Goodwin L.A."/>
            <person name="Pitluck S."/>
            <person name="Liolios K."/>
            <person name="Pagani I."/>
            <person name="Ivanova N."/>
            <person name="Mikhailova N."/>
            <person name="Pati A."/>
            <person name="Chen A."/>
            <person name="Palaniappan K."/>
            <person name="Land M."/>
            <person name="Hauser L."/>
            <person name="Pan C."/>
            <person name="Jeffries C.D."/>
            <person name="Detter J.C."/>
            <person name="Brambilla E.M."/>
            <person name="Rohde M."/>
            <person name="Djao O.D."/>
            <person name="Goker M."/>
            <person name="Sikorski J."/>
            <person name="Tindall B.J."/>
            <person name="Woyke T."/>
            <person name="Bristow J."/>
            <person name="Eisen J.A."/>
            <person name="Markowitz V."/>
            <person name="Hugenholtz P."/>
            <person name="Kyrpides N.C."/>
            <person name="Klenk H.P."/>
            <person name="Mavromatis K."/>
        </authorList>
    </citation>
    <scope>NUCLEOTIDE SEQUENCE [LARGE SCALE GENOMIC DNA]</scope>
    <source>
        <strain evidence="3">ATCC 29530 / DSM 19594 / LMG 11500 / NCIMB 11436 / LSU 4</strain>
    </source>
</reference>
<dbReference type="Pfam" id="PF05685">
    <property type="entry name" value="Uma2"/>
    <property type="match status" value="1"/>
</dbReference>
<dbReference type="InterPro" id="IPR008538">
    <property type="entry name" value="Uma2"/>
</dbReference>
<dbReference type="EMBL" id="CP002859">
    <property type="protein sequence ID" value="AEI48718.1"/>
    <property type="molecule type" value="Genomic_DNA"/>
</dbReference>
<dbReference type="InterPro" id="IPR012296">
    <property type="entry name" value="Nuclease_put_TT1808"/>
</dbReference>
<dbReference type="PANTHER" id="PTHR34107:SF1">
    <property type="entry name" value="SLL0198 PROTEIN"/>
    <property type="match status" value="1"/>
</dbReference>
<accession>A0A7U4E5Z6</accession>
<dbReference type="SUPFAM" id="SSF52980">
    <property type="entry name" value="Restriction endonuclease-like"/>
    <property type="match status" value="1"/>
</dbReference>
<name>A0A7U4E5Z6_RUNSL</name>
<organism evidence="2 3">
    <name type="scientific">Runella slithyformis (strain ATCC 29530 / DSM 19594 / LMG 11500 / NCIMB 11436 / LSU 4)</name>
    <dbReference type="NCBI Taxonomy" id="761193"/>
    <lineage>
        <taxon>Bacteria</taxon>
        <taxon>Pseudomonadati</taxon>
        <taxon>Bacteroidota</taxon>
        <taxon>Cytophagia</taxon>
        <taxon>Cytophagales</taxon>
        <taxon>Spirosomataceae</taxon>
        <taxon>Runella</taxon>
    </lineage>
</organism>
<dbReference type="RefSeq" id="WP_013928029.1">
    <property type="nucleotide sequence ID" value="NC_015703.1"/>
</dbReference>
<reference evidence="3" key="1">
    <citation type="submission" date="2011-06" db="EMBL/GenBank/DDBJ databases">
        <title>The complete genome of chromosome of Runella slithyformis DSM 19594.</title>
        <authorList>
            <consortium name="US DOE Joint Genome Institute (JGI-PGF)"/>
            <person name="Lucas S."/>
            <person name="Han J."/>
            <person name="Lapidus A."/>
            <person name="Bruce D."/>
            <person name="Goodwin L."/>
            <person name="Pitluck S."/>
            <person name="Peters L."/>
            <person name="Kyrpides N."/>
            <person name="Mavromatis K."/>
            <person name="Ivanova N."/>
            <person name="Ovchinnikova G."/>
            <person name="Zhang X."/>
            <person name="Misra M."/>
            <person name="Detter J.C."/>
            <person name="Tapia R."/>
            <person name="Han C."/>
            <person name="Land M."/>
            <person name="Hauser L."/>
            <person name="Markowitz V."/>
            <person name="Cheng J.-F."/>
            <person name="Hugenholtz P."/>
            <person name="Woyke T."/>
            <person name="Wu D."/>
            <person name="Tindall B."/>
            <person name="Faehrich R."/>
            <person name="Brambilla E."/>
            <person name="Klenk H.-P."/>
            <person name="Eisen J.A."/>
        </authorList>
    </citation>
    <scope>NUCLEOTIDE SEQUENCE [LARGE SCALE GENOMIC DNA]</scope>
    <source>
        <strain evidence="3">ATCC 29530 / DSM 19594 / LMG 11500 / NCIMB 11436 / LSU 4</strain>
    </source>
</reference>
<dbReference type="CDD" id="cd06260">
    <property type="entry name" value="DUF820-like"/>
    <property type="match status" value="1"/>
</dbReference>
<dbReference type="KEGG" id="rsi:Runsl_2306"/>
<proteinExistence type="predicted"/>
<evidence type="ECO:0000313" key="2">
    <source>
        <dbReference type="EMBL" id="AEI48718.1"/>
    </source>
</evidence>
<evidence type="ECO:0000313" key="3">
    <source>
        <dbReference type="Proteomes" id="UP000000493"/>
    </source>
</evidence>